<keyword evidence="3" id="KW-1185">Reference proteome</keyword>
<dbReference type="EMBL" id="MAEL01000042">
    <property type="protein sequence ID" value="KAF1303273.1"/>
    <property type="molecule type" value="Genomic_DNA"/>
</dbReference>
<accession>A0ABQ6YZM0</accession>
<dbReference type="PANTHER" id="PTHR35813">
    <property type="entry name" value="INNER MEMBRANE PROTEIN YBAN"/>
    <property type="match status" value="1"/>
</dbReference>
<dbReference type="Proteomes" id="UP000782705">
    <property type="component" value="Unassembled WGS sequence"/>
</dbReference>
<reference evidence="2 3" key="1">
    <citation type="submission" date="2016-06" db="EMBL/GenBank/DDBJ databases">
        <title>Four novel species of enterococci isolated from chicken manure.</title>
        <authorList>
            <person name="Van Tyne D."/>
        </authorList>
    </citation>
    <scope>NUCLEOTIDE SEQUENCE [LARGE SCALE GENOMIC DNA]</scope>
    <source>
        <strain evidence="2 3">CU12B</strain>
    </source>
</reference>
<name>A0ABQ6YZM0_9ENTE</name>
<dbReference type="RefSeq" id="WP_161902287.1">
    <property type="nucleotide sequence ID" value="NZ_MAEL01000042.1"/>
</dbReference>
<proteinExistence type="predicted"/>
<dbReference type="PIRSF" id="PIRSF016789">
    <property type="entry name" value="DUF454"/>
    <property type="match status" value="1"/>
</dbReference>
<keyword evidence="1" id="KW-0472">Membrane</keyword>
<sequence>MKKISYLTLGCISLLFGAAGAILPVLPAFPFLLLATFSFSKGSDRWHQWFIQTKLYQENLATYVQGSGMTKATKKRVMLTITATMAISIFMVRRMLWLQVLLTIIWSGLMLYFLFKVKTIK</sequence>
<protein>
    <recommendedName>
        <fullName evidence="4">Inner membrane protein YbaN</fullName>
    </recommendedName>
</protein>
<organism evidence="2 3">
    <name type="scientific">Candidatus Enterococcus willemsii</name>
    <dbReference type="NCBI Taxonomy" id="1857215"/>
    <lineage>
        <taxon>Bacteria</taxon>
        <taxon>Bacillati</taxon>
        <taxon>Bacillota</taxon>
        <taxon>Bacilli</taxon>
        <taxon>Lactobacillales</taxon>
        <taxon>Enterococcaceae</taxon>
        <taxon>Enterococcus</taxon>
    </lineage>
</organism>
<comment type="caution">
    <text evidence="2">The sequence shown here is derived from an EMBL/GenBank/DDBJ whole genome shotgun (WGS) entry which is preliminary data.</text>
</comment>
<feature type="transmembrane region" description="Helical" evidence="1">
    <location>
        <begin position="6"/>
        <end position="35"/>
    </location>
</feature>
<dbReference type="Pfam" id="PF04304">
    <property type="entry name" value="DUF454"/>
    <property type="match status" value="1"/>
</dbReference>
<feature type="transmembrane region" description="Helical" evidence="1">
    <location>
        <begin position="98"/>
        <end position="115"/>
    </location>
</feature>
<evidence type="ECO:0000313" key="2">
    <source>
        <dbReference type="EMBL" id="KAF1303273.1"/>
    </source>
</evidence>
<evidence type="ECO:0000256" key="1">
    <source>
        <dbReference type="SAM" id="Phobius"/>
    </source>
</evidence>
<gene>
    <name evidence="2" type="ORF">BAU17_08585</name>
</gene>
<keyword evidence="1" id="KW-1133">Transmembrane helix</keyword>
<dbReference type="PANTHER" id="PTHR35813:SF1">
    <property type="entry name" value="INNER MEMBRANE PROTEIN YBAN"/>
    <property type="match status" value="1"/>
</dbReference>
<evidence type="ECO:0008006" key="4">
    <source>
        <dbReference type="Google" id="ProtNLM"/>
    </source>
</evidence>
<dbReference type="InterPro" id="IPR007401">
    <property type="entry name" value="DUF454"/>
</dbReference>
<evidence type="ECO:0000313" key="3">
    <source>
        <dbReference type="Proteomes" id="UP000782705"/>
    </source>
</evidence>
<keyword evidence="1" id="KW-0812">Transmembrane</keyword>